<dbReference type="EMBL" id="JBHUGY010000080">
    <property type="protein sequence ID" value="MFD2058747.1"/>
    <property type="molecule type" value="Genomic_DNA"/>
</dbReference>
<comment type="caution">
    <text evidence="1">The sequence shown here is derived from an EMBL/GenBank/DDBJ whole genome shotgun (WGS) entry which is preliminary data.</text>
</comment>
<organism evidence="1 2">
    <name type="scientific">Mesorhizobium calcicola</name>
    <dbReference type="NCBI Taxonomy" id="1300310"/>
    <lineage>
        <taxon>Bacteria</taxon>
        <taxon>Pseudomonadati</taxon>
        <taxon>Pseudomonadota</taxon>
        <taxon>Alphaproteobacteria</taxon>
        <taxon>Hyphomicrobiales</taxon>
        <taxon>Phyllobacteriaceae</taxon>
        <taxon>Mesorhizobium</taxon>
    </lineage>
</organism>
<name>A0ABW4WSW6_9HYPH</name>
<accession>A0ABW4WSW6</accession>
<dbReference type="RefSeq" id="WP_379027189.1">
    <property type="nucleotide sequence ID" value="NZ_JBHUGY010000080.1"/>
</dbReference>
<protein>
    <submittedName>
        <fullName evidence="1">Uncharacterized protein</fullName>
    </submittedName>
</protein>
<evidence type="ECO:0000313" key="2">
    <source>
        <dbReference type="Proteomes" id="UP001597349"/>
    </source>
</evidence>
<keyword evidence="2" id="KW-1185">Reference proteome</keyword>
<reference evidence="2" key="1">
    <citation type="journal article" date="2019" name="Int. J. Syst. Evol. Microbiol.">
        <title>The Global Catalogue of Microorganisms (GCM) 10K type strain sequencing project: providing services to taxonomists for standard genome sequencing and annotation.</title>
        <authorList>
            <consortium name="The Broad Institute Genomics Platform"/>
            <consortium name="The Broad Institute Genome Sequencing Center for Infectious Disease"/>
            <person name="Wu L."/>
            <person name="Ma J."/>
        </authorList>
    </citation>
    <scope>NUCLEOTIDE SEQUENCE [LARGE SCALE GENOMIC DNA]</scope>
    <source>
        <strain evidence="2">CGMCC 1.16226</strain>
    </source>
</reference>
<gene>
    <name evidence="1" type="ORF">ACFSQT_38445</name>
</gene>
<proteinExistence type="predicted"/>
<dbReference type="Proteomes" id="UP001597349">
    <property type="component" value="Unassembled WGS sequence"/>
</dbReference>
<sequence length="77" mass="8558">MHGRAKVSEARKSAQPIILRRASSKIRILAHDFPDDKSSIDIVHTRLEEANIVFTICDQKRDSSPLHEATPLAISAP</sequence>
<evidence type="ECO:0000313" key="1">
    <source>
        <dbReference type="EMBL" id="MFD2058747.1"/>
    </source>
</evidence>